<dbReference type="OrthoDB" id="9793589at2"/>
<keyword evidence="3 8" id="KW-0812">Transmembrane</keyword>
<dbReference type="GO" id="GO:1902600">
    <property type="term" value="P:proton transmembrane transport"/>
    <property type="evidence" value="ECO:0007669"/>
    <property type="project" value="InterPro"/>
</dbReference>
<feature type="transmembrane region" description="Helical" evidence="8">
    <location>
        <begin position="298"/>
        <end position="317"/>
    </location>
</feature>
<dbReference type="RefSeq" id="WP_138673010.1">
    <property type="nucleotide sequence ID" value="NZ_VCKY01000272.1"/>
</dbReference>
<feature type="transmembrane region" description="Helical" evidence="8">
    <location>
        <begin position="147"/>
        <end position="170"/>
    </location>
</feature>
<evidence type="ECO:0000256" key="7">
    <source>
        <dbReference type="SAM" id="MobiDB-lite"/>
    </source>
</evidence>
<evidence type="ECO:0000256" key="5">
    <source>
        <dbReference type="ARBA" id="ARBA00023065"/>
    </source>
</evidence>
<accession>A0A5S4EYR6</accession>
<dbReference type="InterPro" id="IPR050794">
    <property type="entry name" value="CPA2_transporter"/>
</dbReference>
<organism evidence="10 11">
    <name type="scientific">Nonomuraea turkmeniaca</name>
    <dbReference type="NCBI Taxonomy" id="103838"/>
    <lineage>
        <taxon>Bacteria</taxon>
        <taxon>Bacillati</taxon>
        <taxon>Actinomycetota</taxon>
        <taxon>Actinomycetes</taxon>
        <taxon>Streptosporangiales</taxon>
        <taxon>Streptosporangiaceae</taxon>
        <taxon>Nonomuraea</taxon>
    </lineage>
</organism>
<evidence type="ECO:0000256" key="4">
    <source>
        <dbReference type="ARBA" id="ARBA00022989"/>
    </source>
</evidence>
<feature type="transmembrane region" description="Helical" evidence="8">
    <location>
        <begin position="363"/>
        <end position="387"/>
    </location>
</feature>
<keyword evidence="4 8" id="KW-1133">Transmembrane helix</keyword>
<dbReference type="InterPro" id="IPR006153">
    <property type="entry name" value="Cation/H_exchanger_TM"/>
</dbReference>
<evidence type="ECO:0000256" key="8">
    <source>
        <dbReference type="SAM" id="Phobius"/>
    </source>
</evidence>
<dbReference type="Gene3D" id="1.20.1530.20">
    <property type="match status" value="1"/>
</dbReference>
<dbReference type="GO" id="GO:0016020">
    <property type="term" value="C:membrane"/>
    <property type="evidence" value="ECO:0007669"/>
    <property type="project" value="UniProtKB-SubCell"/>
</dbReference>
<feature type="transmembrane region" description="Helical" evidence="8">
    <location>
        <begin position="182"/>
        <end position="206"/>
    </location>
</feature>
<protein>
    <submittedName>
        <fullName evidence="10">Transporter</fullName>
    </submittedName>
</protein>
<feature type="transmembrane region" description="Helical" evidence="8">
    <location>
        <begin position="212"/>
        <end position="235"/>
    </location>
</feature>
<proteinExistence type="predicted"/>
<feature type="transmembrane region" description="Helical" evidence="8">
    <location>
        <begin position="393"/>
        <end position="412"/>
    </location>
</feature>
<gene>
    <name evidence="10" type="ORF">ETD86_46420</name>
</gene>
<evidence type="ECO:0000313" key="11">
    <source>
        <dbReference type="Proteomes" id="UP000309128"/>
    </source>
</evidence>
<evidence type="ECO:0000313" key="10">
    <source>
        <dbReference type="EMBL" id="TMR08749.1"/>
    </source>
</evidence>
<sequence>MPLLTLVTAPDSNLALVLKVLPALVVILITSVVCGRLANMVMQPRVLGEMVAGVLLGPTLFGWLFPEAQAALFPPEVRPVLYVLSTIGLTLYMFLVGAGLDHSGGRPGEIRKAGVLAASGILPSLALGVGAGLLLHSTLSRPDVSPWQFALFVGGALSLTAFPMLARILYERGLENTPIGRLTLMAASIDDALAWCLLAVLSAMHLGTGPSGALPTILLTMVFAVVMLKVVAPLLRPMGRTVARTGRLGPGAMYAVILIPLTAGWLTDWIGVYSVFGGFFAGLAMPRDPAFREALHGSMMAVVSTLLLPTFFTFSGLNTHLGGISGGTMLLAFGLILAAGFSGKYFGCALSMRGIGFSWRESYAVGGLMNARGLMILIFINIGLAQGMITQELFAMLVLVAVITTAGALPLYKLALPDRLERSLEPAQENAVSPVQSGVTPQAGGRVQVSEQSGPGNSTTVM</sequence>
<evidence type="ECO:0000259" key="9">
    <source>
        <dbReference type="Pfam" id="PF00999"/>
    </source>
</evidence>
<feature type="transmembrane region" description="Helical" evidence="8">
    <location>
        <begin position="113"/>
        <end position="135"/>
    </location>
</feature>
<comment type="subcellular location">
    <subcellularLocation>
        <location evidence="1">Membrane</location>
        <topology evidence="1">Multi-pass membrane protein</topology>
    </subcellularLocation>
</comment>
<dbReference type="PANTHER" id="PTHR32468:SF0">
    <property type="entry name" value="K(+)_H(+) ANTIPORTER 1"/>
    <property type="match status" value="1"/>
</dbReference>
<dbReference type="AlphaFoldDB" id="A0A5S4EYR6"/>
<dbReference type="Pfam" id="PF00999">
    <property type="entry name" value="Na_H_Exchanger"/>
    <property type="match status" value="1"/>
</dbReference>
<feature type="transmembrane region" description="Helical" evidence="8">
    <location>
        <begin position="80"/>
        <end position="101"/>
    </location>
</feature>
<feature type="transmembrane region" description="Helical" evidence="8">
    <location>
        <begin position="46"/>
        <end position="65"/>
    </location>
</feature>
<evidence type="ECO:0000256" key="1">
    <source>
        <dbReference type="ARBA" id="ARBA00004141"/>
    </source>
</evidence>
<dbReference type="PANTHER" id="PTHR32468">
    <property type="entry name" value="CATION/H + ANTIPORTER"/>
    <property type="match status" value="1"/>
</dbReference>
<feature type="domain" description="Cation/H+ exchanger transmembrane" evidence="9">
    <location>
        <begin position="29"/>
        <end position="406"/>
    </location>
</feature>
<dbReference type="InterPro" id="IPR038770">
    <property type="entry name" value="Na+/solute_symporter_sf"/>
</dbReference>
<feature type="region of interest" description="Disordered" evidence="7">
    <location>
        <begin position="427"/>
        <end position="462"/>
    </location>
</feature>
<reference evidence="10 11" key="1">
    <citation type="submission" date="2019-05" db="EMBL/GenBank/DDBJ databases">
        <title>Draft genome sequence of Nonomuraea turkmeniaca DSM 43926.</title>
        <authorList>
            <person name="Saricaoglu S."/>
            <person name="Isik K."/>
        </authorList>
    </citation>
    <scope>NUCLEOTIDE SEQUENCE [LARGE SCALE GENOMIC DNA]</scope>
    <source>
        <strain evidence="10 11">DSM 43926</strain>
    </source>
</reference>
<keyword evidence="6 8" id="KW-0472">Membrane</keyword>
<feature type="compositionally biased region" description="Polar residues" evidence="7">
    <location>
        <begin position="430"/>
        <end position="440"/>
    </location>
</feature>
<keyword evidence="2" id="KW-0813">Transport</keyword>
<keyword evidence="11" id="KW-1185">Reference proteome</keyword>
<feature type="compositionally biased region" description="Polar residues" evidence="7">
    <location>
        <begin position="449"/>
        <end position="462"/>
    </location>
</feature>
<dbReference type="Proteomes" id="UP000309128">
    <property type="component" value="Unassembled WGS sequence"/>
</dbReference>
<dbReference type="GO" id="GO:0015297">
    <property type="term" value="F:antiporter activity"/>
    <property type="evidence" value="ECO:0007669"/>
    <property type="project" value="InterPro"/>
</dbReference>
<dbReference type="EMBL" id="VCKY01000272">
    <property type="protein sequence ID" value="TMR08749.1"/>
    <property type="molecule type" value="Genomic_DNA"/>
</dbReference>
<evidence type="ECO:0000256" key="2">
    <source>
        <dbReference type="ARBA" id="ARBA00022448"/>
    </source>
</evidence>
<feature type="transmembrane region" description="Helical" evidence="8">
    <location>
        <begin position="12"/>
        <end position="34"/>
    </location>
</feature>
<evidence type="ECO:0000256" key="3">
    <source>
        <dbReference type="ARBA" id="ARBA00022692"/>
    </source>
</evidence>
<evidence type="ECO:0000256" key="6">
    <source>
        <dbReference type="ARBA" id="ARBA00023136"/>
    </source>
</evidence>
<comment type="caution">
    <text evidence="10">The sequence shown here is derived from an EMBL/GenBank/DDBJ whole genome shotgun (WGS) entry which is preliminary data.</text>
</comment>
<name>A0A5S4EYR6_9ACTN</name>
<feature type="transmembrane region" description="Helical" evidence="8">
    <location>
        <begin position="323"/>
        <end position="342"/>
    </location>
</feature>
<keyword evidence="5" id="KW-0406">Ion transport</keyword>